<dbReference type="PRINTS" id="PR00598">
    <property type="entry name" value="HTHMARR"/>
</dbReference>
<dbReference type="Gene3D" id="1.10.10.10">
    <property type="entry name" value="Winged helix-like DNA-binding domain superfamily/Winged helix DNA-binding domain"/>
    <property type="match status" value="1"/>
</dbReference>
<sequence>MTVARAKPLSGAFDPEPANSIGYLIRDSSRMILSRLQALLEPHNVTLGQYFILRELWQNEGVTQRELCARIGIGEQSAVATIDAMEARDLVVRTRSRQDRRKIQLYLTDRSRGLRDELLGAAAQVINAATADFAPSEIATLRGLLRKLNDRLERT</sequence>
<evidence type="ECO:0000259" key="1">
    <source>
        <dbReference type="PROSITE" id="PS50995"/>
    </source>
</evidence>
<reference evidence="2 3" key="1">
    <citation type="journal article" date="2022" name="ISME Commun">
        <title>Vulcanimicrobium alpinus gen. nov. sp. nov., the first cultivated representative of the candidate phylum 'Eremiobacterota', is a metabolically versatile aerobic anoxygenic phototroph.</title>
        <authorList>
            <person name="Yabe S."/>
            <person name="Muto K."/>
            <person name="Abe K."/>
            <person name="Yokota A."/>
            <person name="Staudigel H."/>
            <person name="Tebo B.M."/>
        </authorList>
    </citation>
    <scope>NUCLEOTIDE SEQUENCE [LARGE SCALE GENOMIC DNA]</scope>
    <source>
        <strain evidence="2 3">WC8-2</strain>
    </source>
</reference>
<protein>
    <submittedName>
        <fullName evidence="2">MarR family transcriptional regulator</fullName>
    </submittedName>
</protein>
<dbReference type="GO" id="GO:0006950">
    <property type="term" value="P:response to stress"/>
    <property type="evidence" value="ECO:0007669"/>
    <property type="project" value="TreeGrafter"/>
</dbReference>
<dbReference type="InterPro" id="IPR036390">
    <property type="entry name" value="WH_DNA-bd_sf"/>
</dbReference>
<evidence type="ECO:0000313" key="2">
    <source>
        <dbReference type="EMBL" id="BDE07423.1"/>
    </source>
</evidence>
<gene>
    <name evidence="2" type="ORF">WPS_26990</name>
</gene>
<keyword evidence="3" id="KW-1185">Reference proteome</keyword>
<dbReference type="PANTHER" id="PTHR33164:SF43">
    <property type="entry name" value="HTH-TYPE TRANSCRIPTIONAL REPRESSOR YETL"/>
    <property type="match status" value="1"/>
</dbReference>
<proteinExistence type="predicted"/>
<dbReference type="KEGG" id="vab:WPS_26990"/>
<evidence type="ECO:0000313" key="3">
    <source>
        <dbReference type="Proteomes" id="UP001317532"/>
    </source>
</evidence>
<accession>A0AAN2CAY8</accession>
<dbReference type="InterPro" id="IPR000835">
    <property type="entry name" value="HTH_MarR-typ"/>
</dbReference>
<dbReference type="Proteomes" id="UP001317532">
    <property type="component" value="Chromosome"/>
</dbReference>
<dbReference type="Pfam" id="PF12802">
    <property type="entry name" value="MarR_2"/>
    <property type="match status" value="1"/>
</dbReference>
<dbReference type="EMBL" id="AP025523">
    <property type="protein sequence ID" value="BDE07423.1"/>
    <property type="molecule type" value="Genomic_DNA"/>
</dbReference>
<dbReference type="InterPro" id="IPR036388">
    <property type="entry name" value="WH-like_DNA-bd_sf"/>
</dbReference>
<dbReference type="SMART" id="SM00347">
    <property type="entry name" value="HTH_MARR"/>
    <property type="match status" value="1"/>
</dbReference>
<dbReference type="PROSITE" id="PS50995">
    <property type="entry name" value="HTH_MARR_2"/>
    <property type="match status" value="1"/>
</dbReference>
<dbReference type="RefSeq" id="WP_317995016.1">
    <property type="nucleotide sequence ID" value="NZ_AP025523.1"/>
</dbReference>
<organism evidence="2 3">
    <name type="scientific">Vulcanimicrobium alpinum</name>
    <dbReference type="NCBI Taxonomy" id="3016050"/>
    <lineage>
        <taxon>Bacteria</taxon>
        <taxon>Bacillati</taxon>
        <taxon>Vulcanimicrobiota</taxon>
        <taxon>Vulcanimicrobiia</taxon>
        <taxon>Vulcanimicrobiales</taxon>
        <taxon>Vulcanimicrobiaceae</taxon>
        <taxon>Vulcanimicrobium</taxon>
    </lineage>
</organism>
<name>A0AAN2CAY8_UNVUL</name>
<dbReference type="PANTHER" id="PTHR33164">
    <property type="entry name" value="TRANSCRIPTIONAL REGULATOR, MARR FAMILY"/>
    <property type="match status" value="1"/>
</dbReference>
<dbReference type="AlphaFoldDB" id="A0AAN2CAY8"/>
<dbReference type="GO" id="GO:0003700">
    <property type="term" value="F:DNA-binding transcription factor activity"/>
    <property type="evidence" value="ECO:0007669"/>
    <property type="project" value="InterPro"/>
</dbReference>
<feature type="domain" description="HTH marR-type" evidence="1">
    <location>
        <begin position="18"/>
        <end position="150"/>
    </location>
</feature>
<dbReference type="InterPro" id="IPR039422">
    <property type="entry name" value="MarR/SlyA-like"/>
</dbReference>
<dbReference type="SUPFAM" id="SSF46785">
    <property type="entry name" value="Winged helix' DNA-binding domain"/>
    <property type="match status" value="1"/>
</dbReference>